<evidence type="ECO:0000256" key="1">
    <source>
        <dbReference type="SAM" id="SignalP"/>
    </source>
</evidence>
<evidence type="ECO:0000313" key="3">
    <source>
        <dbReference type="EMBL" id="QBY29824.1"/>
    </source>
</evidence>
<accession>A0A482PR81</accession>
<dbReference type="InterPro" id="IPR027826">
    <property type="entry name" value="DUF4431"/>
</dbReference>
<name>A0A482PR81_CITRO</name>
<dbReference type="Pfam" id="PF14485">
    <property type="entry name" value="DUF4431"/>
    <property type="match status" value="1"/>
</dbReference>
<feature type="signal peptide" evidence="1">
    <location>
        <begin position="1"/>
        <end position="19"/>
    </location>
</feature>
<feature type="chain" id="PRO_5019794123" evidence="1">
    <location>
        <begin position="20"/>
        <end position="317"/>
    </location>
</feature>
<dbReference type="AlphaFoldDB" id="A0A482PR81"/>
<organism evidence="3">
    <name type="scientific">Citrobacter rodentium</name>
    <dbReference type="NCBI Taxonomy" id="67825"/>
    <lineage>
        <taxon>Bacteria</taxon>
        <taxon>Pseudomonadati</taxon>
        <taxon>Pseudomonadota</taxon>
        <taxon>Gammaproteobacteria</taxon>
        <taxon>Enterobacterales</taxon>
        <taxon>Enterobacteriaceae</taxon>
        <taxon>Citrobacter</taxon>
    </lineage>
</organism>
<sequence length="317" mass="35531">MNYCWLLAALFGVSCAAQAYCPDEDQQVTFQGTLIQKTLPGPPNYESIREGDEALTYDYLQLEQPFECGGDNGEVSVSEVQLILPDQDRIAYSDLAPRLGKEVLVSGKTMFAQSGRHFTPVLLILDDVNVVTSITTPEQKKSALLQWQQFQQALREKNVAALKRYFVFPVQGELFDFIPYDENHPMETFTEAVFDDNAGQIIAGLQKLARLDVNPQSLTINEYRINALSAKERQRRYFPQDQDGRFYYEENGQRHTVDGVCDTVVGGAFENDTLQISQGTLANRQLPGMSEMCDGASVYIFKLVEGKLRMTGSFTAG</sequence>
<dbReference type="RefSeq" id="WP_012907511.1">
    <property type="nucleotide sequence ID" value="NZ_CAJTBI010000049.1"/>
</dbReference>
<protein>
    <submittedName>
        <fullName evidence="3">DUF4431 domain-containing protein</fullName>
    </submittedName>
</protein>
<proteinExistence type="predicted"/>
<evidence type="ECO:0000259" key="2">
    <source>
        <dbReference type="Pfam" id="PF14485"/>
    </source>
</evidence>
<feature type="domain" description="DUF4431" evidence="2">
    <location>
        <begin position="79"/>
        <end position="129"/>
    </location>
</feature>
<gene>
    <name evidence="3" type="ORF">E2R62_13890</name>
</gene>
<dbReference type="EMBL" id="CP038008">
    <property type="protein sequence ID" value="QBY29824.1"/>
    <property type="molecule type" value="Genomic_DNA"/>
</dbReference>
<reference evidence="3" key="1">
    <citation type="submission" date="2019-03" db="EMBL/GenBank/DDBJ databases">
        <title>Complete genome sequence of enteropathogenic Citrobacter rodentium strain DBS100.</title>
        <authorList>
            <person name="Popov G."/>
            <person name="Fiebig A."/>
            <person name="Shideler S."/>
            <person name="Coombes B."/>
            <person name="Savchenko A."/>
        </authorList>
    </citation>
    <scope>NUCLEOTIDE SEQUENCE</scope>
    <source>
        <strain evidence="3">DBS100</strain>
    </source>
</reference>
<keyword evidence="1" id="KW-0732">Signal</keyword>